<organism evidence="1 2">
    <name type="scientific">Trichuris muris</name>
    <name type="common">Mouse whipworm</name>
    <dbReference type="NCBI Taxonomy" id="70415"/>
    <lineage>
        <taxon>Eukaryota</taxon>
        <taxon>Metazoa</taxon>
        <taxon>Ecdysozoa</taxon>
        <taxon>Nematoda</taxon>
        <taxon>Enoplea</taxon>
        <taxon>Dorylaimia</taxon>
        <taxon>Trichinellida</taxon>
        <taxon>Trichuridae</taxon>
        <taxon>Trichuris</taxon>
    </lineage>
</organism>
<keyword evidence="1" id="KW-1185">Reference proteome</keyword>
<proteinExistence type="predicted"/>
<evidence type="ECO:0000313" key="1">
    <source>
        <dbReference type="Proteomes" id="UP000046395"/>
    </source>
</evidence>
<dbReference type="Proteomes" id="UP000046395">
    <property type="component" value="Unassembled WGS sequence"/>
</dbReference>
<dbReference type="AlphaFoldDB" id="A0A5S6R5M8"/>
<protein>
    <submittedName>
        <fullName evidence="2">Mitochondrial import inner membrane translocase subunit</fullName>
    </submittedName>
</protein>
<reference evidence="2" key="1">
    <citation type="submission" date="2019-12" db="UniProtKB">
        <authorList>
            <consortium name="WormBaseParasite"/>
        </authorList>
    </citation>
    <scope>IDENTIFICATION</scope>
</reference>
<name>A0A5S6R5M8_TRIMR</name>
<sequence length="85" mass="9515">MCITQITEPILNKILGPDPANLTAQYAQEKETFLKKHPTLHASVKGMEENCNEKCIPEAKKPIFPGRKYDKCVAECRQTALTNLA</sequence>
<dbReference type="WBParaSite" id="TMUE_3000014738.1">
    <property type="protein sequence ID" value="TMUE_3000014738.1"/>
    <property type="gene ID" value="WBGene00290516"/>
</dbReference>
<evidence type="ECO:0000313" key="2">
    <source>
        <dbReference type="WBParaSite" id="TMUE_3000014738.1"/>
    </source>
</evidence>
<accession>A0A5S6R5M8</accession>